<organism evidence="3 4">
    <name type="scientific">Roseimaritima ulvae</name>
    <dbReference type="NCBI Taxonomy" id="980254"/>
    <lineage>
        <taxon>Bacteria</taxon>
        <taxon>Pseudomonadati</taxon>
        <taxon>Planctomycetota</taxon>
        <taxon>Planctomycetia</taxon>
        <taxon>Pirellulales</taxon>
        <taxon>Pirellulaceae</taxon>
        <taxon>Roseimaritima</taxon>
    </lineage>
</organism>
<keyword evidence="1" id="KW-0812">Transmembrane</keyword>
<dbReference type="AlphaFoldDB" id="A0A5B9QSK8"/>
<evidence type="ECO:0000259" key="2">
    <source>
        <dbReference type="Pfam" id="PF20604"/>
    </source>
</evidence>
<evidence type="ECO:0000313" key="3">
    <source>
        <dbReference type="EMBL" id="QEG40026.1"/>
    </source>
</evidence>
<keyword evidence="1" id="KW-0472">Membrane</keyword>
<feature type="domain" description="DUF6798" evidence="2">
    <location>
        <begin position="404"/>
        <end position="463"/>
    </location>
</feature>
<sequence>MLSAASCSWRWRSWEIWLILMVFVFYAGDPAPAINEAHYLAKAKNFWQPQWCAGDLFVTSGKAHTTFYWVFGWLTNFFSLATTAWIGRLVGWSLLAVGLQRFSWSVVPVRYASLLAAFIWLAGIEHGNLAGEWVVGGIEAKVPAYGFVLLALERMVRGHWKIVWPLLGAASAFHVLVGGWSVLCGGLVWLTAGKSRGSLVSQILPLAIGGGIALFGLLPAIWLTEGTSEADAIAAARTYVYQRIPHHLLPADFAPSWYLRHGLLIAMTMIVFAIQKTDQRIRAVGWFTVGAVLLAGIGLLLGLLPQSHPDLAAKWLRFYWFRLTDAAVPLALALATVRLLAVPSRWGRGLGWALAGLLGLIAVLLVARHSLQKAEAGLPASCDLHSQGHFPDTSVAERQAVCRAWIDACDWIRDNTDPDAVFLTPRHQQTFKWYANRAEVVNYKDVPQDVPNLKEWQSRFDRVFPPELGRIRITIQYSELQKFRKQYGADYMVVDRRIAPYSMPLQKVYPTALESNEYYAVYRLP</sequence>
<protein>
    <recommendedName>
        <fullName evidence="2">DUF6798 domain-containing protein</fullName>
    </recommendedName>
</protein>
<feature type="transmembrane region" description="Helical" evidence="1">
    <location>
        <begin position="162"/>
        <end position="191"/>
    </location>
</feature>
<dbReference type="KEGG" id="rul:UC8_20300"/>
<gene>
    <name evidence="3" type="ORF">UC8_20300</name>
</gene>
<evidence type="ECO:0000313" key="4">
    <source>
        <dbReference type="Proteomes" id="UP000325286"/>
    </source>
</evidence>
<feature type="transmembrane region" description="Helical" evidence="1">
    <location>
        <begin position="318"/>
        <end position="337"/>
    </location>
</feature>
<name>A0A5B9QSK8_9BACT</name>
<feature type="transmembrane region" description="Helical" evidence="1">
    <location>
        <begin position="286"/>
        <end position="306"/>
    </location>
</feature>
<accession>A0A5B9QSK8</accession>
<feature type="transmembrane region" description="Helical" evidence="1">
    <location>
        <begin position="203"/>
        <end position="222"/>
    </location>
</feature>
<keyword evidence="1" id="KW-1133">Transmembrane helix</keyword>
<dbReference type="Proteomes" id="UP000325286">
    <property type="component" value="Chromosome"/>
</dbReference>
<feature type="transmembrane region" description="Helical" evidence="1">
    <location>
        <begin position="102"/>
        <end position="123"/>
    </location>
</feature>
<evidence type="ECO:0000256" key="1">
    <source>
        <dbReference type="SAM" id="Phobius"/>
    </source>
</evidence>
<keyword evidence="4" id="KW-1185">Reference proteome</keyword>
<feature type="transmembrane region" description="Helical" evidence="1">
    <location>
        <begin position="349"/>
        <end position="367"/>
    </location>
</feature>
<feature type="transmembrane region" description="Helical" evidence="1">
    <location>
        <begin position="12"/>
        <end position="28"/>
    </location>
</feature>
<dbReference type="EMBL" id="CP042914">
    <property type="protein sequence ID" value="QEG40026.1"/>
    <property type="molecule type" value="Genomic_DNA"/>
</dbReference>
<dbReference type="InterPro" id="IPR046477">
    <property type="entry name" value="DUF6798"/>
</dbReference>
<dbReference type="Pfam" id="PF20604">
    <property type="entry name" value="DUF6798"/>
    <property type="match status" value="1"/>
</dbReference>
<feature type="transmembrane region" description="Helical" evidence="1">
    <location>
        <begin position="257"/>
        <end position="274"/>
    </location>
</feature>
<proteinExistence type="predicted"/>
<reference evidence="3 4" key="1">
    <citation type="submission" date="2019-08" db="EMBL/GenBank/DDBJ databases">
        <title>Deep-cultivation of Planctomycetes and their phenomic and genomic characterization uncovers novel biology.</title>
        <authorList>
            <person name="Wiegand S."/>
            <person name="Jogler M."/>
            <person name="Boedeker C."/>
            <person name="Pinto D."/>
            <person name="Vollmers J."/>
            <person name="Rivas-Marin E."/>
            <person name="Kohn T."/>
            <person name="Peeters S.H."/>
            <person name="Heuer A."/>
            <person name="Rast P."/>
            <person name="Oberbeckmann S."/>
            <person name="Bunk B."/>
            <person name="Jeske O."/>
            <person name="Meyerdierks A."/>
            <person name="Storesund J.E."/>
            <person name="Kallscheuer N."/>
            <person name="Luecker S."/>
            <person name="Lage O.M."/>
            <person name="Pohl T."/>
            <person name="Merkel B.J."/>
            <person name="Hornburger P."/>
            <person name="Mueller R.-W."/>
            <person name="Bruemmer F."/>
            <person name="Labrenz M."/>
            <person name="Spormann A.M."/>
            <person name="Op den Camp H."/>
            <person name="Overmann J."/>
            <person name="Amann R."/>
            <person name="Jetten M.S.M."/>
            <person name="Mascher T."/>
            <person name="Medema M.H."/>
            <person name="Devos D.P."/>
            <person name="Kaster A.-K."/>
            <person name="Ovreas L."/>
            <person name="Rohde M."/>
            <person name="Galperin M.Y."/>
            <person name="Jogler C."/>
        </authorList>
    </citation>
    <scope>NUCLEOTIDE SEQUENCE [LARGE SCALE GENOMIC DNA]</scope>
    <source>
        <strain evidence="3 4">UC8</strain>
    </source>
</reference>
<feature type="transmembrane region" description="Helical" evidence="1">
    <location>
        <begin position="67"/>
        <end position="90"/>
    </location>
</feature>